<name>A0A918PC09_9SPHN</name>
<evidence type="ECO:0000256" key="1">
    <source>
        <dbReference type="ARBA" id="ARBA00010641"/>
    </source>
</evidence>
<dbReference type="Proteomes" id="UP000648075">
    <property type="component" value="Unassembled WGS sequence"/>
</dbReference>
<dbReference type="CDD" id="cd06171">
    <property type="entry name" value="Sigma70_r4"/>
    <property type="match status" value="1"/>
</dbReference>
<reference evidence="9" key="1">
    <citation type="journal article" date="2014" name="Int. J. Syst. Evol. Microbiol.">
        <title>Complete genome sequence of Corynebacterium casei LMG S-19264T (=DSM 44701T), isolated from a smear-ripened cheese.</title>
        <authorList>
            <consortium name="US DOE Joint Genome Institute (JGI-PGF)"/>
            <person name="Walter F."/>
            <person name="Albersmeier A."/>
            <person name="Kalinowski J."/>
            <person name="Ruckert C."/>
        </authorList>
    </citation>
    <scope>NUCLEOTIDE SEQUENCE</scope>
    <source>
        <strain evidence="9">KCTC 32255</strain>
    </source>
</reference>
<dbReference type="InterPro" id="IPR039425">
    <property type="entry name" value="RNA_pol_sigma-70-like"/>
</dbReference>
<protein>
    <submittedName>
        <fullName evidence="9">DNA-directed RNA polymerase sigma-70 factor</fullName>
    </submittedName>
</protein>
<keyword evidence="3" id="KW-0731">Sigma factor</keyword>
<dbReference type="Gene3D" id="1.10.10.10">
    <property type="entry name" value="Winged helix-like DNA-binding domain superfamily/Winged helix DNA-binding domain"/>
    <property type="match status" value="1"/>
</dbReference>
<reference evidence="9" key="2">
    <citation type="submission" date="2020-09" db="EMBL/GenBank/DDBJ databases">
        <authorList>
            <person name="Sun Q."/>
            <person name="Kim S."/>
        </authorList>
    </citation>
    <scope>NUCLEOTIDE SEQUENCE</scope>
    <source>
        <strain evidence="9">KCTC 32255</strain>
    </source>
</reference>
<dbReference type="InterPro" id="IPR013324">
    <property type="entry name" value="RNA_pol_sigma_r3/r4-like"/>
</dbReference>
<dbReference type="EMBL" id="BMZA01000002">
    <property type="protein sequence ID" value="GGY97773.1"/>
    <property type="molecule type" value="Genomic_DNA"/>
</dbReference>
<dbReference type="Pfam" id="PF08281">
    <property type="entry name" value="Sigma70_r4_2"/>
    <property type="match status" value="1"/>
</dbReference>
<keyword evidence="10" id="KW-1185">Reference proteome</keyword>
<dbReference type="GO" id="GO:0003677">
    <property type="term" value="F:DNA binding"/>
    <property type="evidence" value="ECO:0007669"/>
    <property type="project" value="UniProtKB-KW"/>
</dbReference>
<evidence type="ECO:0000259" key="7">
    <source>
        <dbReference type="Pfam" id="PF04542"/>
    </source>
</evidence>
<dbReference type="Pfam" id="PF04542">
    <property type="entry name" value="Sigma70_r2"/>
    <property type="match status" value="1"/>
</dbReference>
<accession>A0A918PC09</accession>
<evidence type="ECO:0000256" key="6">
    <source>
        <dbReference type="SAM" id="MobiDB-lite"/>
    </source>
</evidence>
<dbReference type="AlphaFoldDB" id="A0A918PC09"/>
<keyword evidence="5" id="KW-0804">Transcription</keyword>
<keyword evidence="4" id="KW-0238">DNA-binding</keyword>
<comment type="similarity">
    <text evidence="1">Belongs to the sigma-70 factor family. ECF subfamily.</text>
</comment>
<dbReference type="InterPro" id="IPR036388">
    <property type="entry name" value="WH-like_DNA-bd_sf"/>
</dbReference>
<evidence type="ECO:0000256" key="5">
    <source>
        <dbReference type="ARBA" id="ARBA00023163"/>
    </source>
</evidence>
<feature type="compositionally biased region" description="Basic and acidic residues" evidence="6">
    <location>
        <begin position="1"/>
        <end position="15"/>
    </location>
</feature>
<evidence type="ECO:0000313" key="10">
    <source>
        <dbReference type="Proteomes" id="UP000648075"/>
    </source>
</evidence>
<dbReference type="GO" id="GO:0016987">
    <property type="term" value="F:sigma factor activity"/>
    <property type="evidence" value="ECO:0007669"/>
    <property type="project" value="UniProtKB-KW"/>
</dbReference>
<dbReference type="PANTHER" id="PTHR43133:SF8">
    <property type="entry name" value="RNA POLYMERASE SIGMA FACTOR HI_1459-RELATED"/>
    <property type="match status" value="1"/>
</dbReference>
<dbReference type="NCBIfam" id="TIGR02937">
    <property type="entry name" value="sigma70-ECF"/>
    <property type="match status" value="1"/>
</dbReference>
<comment type="caution">
    <text evidence="9">The sequence shown here is derived from an EMBL/GenBank/DDBJ whole genome shotgun (WGS) entry which is preliminary data.</text>
</comment>
<dbReference type="GO" id="GO:0000428">
    <property type="term" value="C:DNA-directed RNA polymerase complex"/>
    <property type="evidence" value="ECO:0007669"/>
    <property type="project" value="UniProtKB-KW"/>
</dbReference>
<dbReference type="PANTHER" id="PTHR43133">
    <property type="entry name" value="RNA POLYMERASE ECF-TYPE SIGMA FACTO"/>
    <property type="match status" value="1"/>
</dbReference>
<dbReference type="Gene3D" id="1.10.1740.10">
    <property type="match status" value="1"/>
</dbReference>
<dbReference type="InterPro" id="IPR014284">
    <property type="entry name" value="RNA_pol_sigma-70_dom"/>
</dbReference>
<dbReference type="SUPFAM" id="SSF88946">
    <property type="entry name" value="Sigma2 domain of RNA polymerase sigma factors"/>
    <property type="match status" value="1"/>
</dbReference>
<organism evidence="9 10">
    <name type="scientific">Novosphingobium colocasiae</name>
    <dbReference type="NCBI Taxonomy" id="1256513"/>
    <lineage>
        <taxon>Bacteria</taxon>
        <taxon>Pseudomonadati</taxon>
        <taxon>Pseudomonadota</taxon>
        <taxon>Alphaproteobacteria</taxon>
        <taxon>Sphingomonadales</taxon>
        <taxon>Sphingomonadaceae</taxon>
        <taxon>Novosphingobium</taxon>
    </lineage>
</organism>
<evidence type="ECO:0000256" key="3">
    <source>
        <dbReference type="ARBA" id="ARBA00023082"/>
    </source>
</evidence>
<gene>
    <name evidence="9" type="ORF">GCM10011614_11080</name>
</gene>
<feature type="region of interest" description="Disordered" evidence="6">
    <location>
        <begin position="1"/>
        <end position="20"/>
    </location>
</feature>
<dbReference type="GO" id="GO:0006352">
    <property type="term" value="P:DNA-templated transcription initiation"/>
    <property type="evidence" value="ECO:0007669"/>
    <property type="project" value="InterPro"/>
</dbReference>
<evidence type="ECO:0000313" key="9">
    <source>
        <dbReference type="EMBL" id="GGY97773.1"/>
    </source>
</evidence>
<proteinExistence type="inferred from homology"/>
<keyword evidence="2" id="KW-0805">Transcription regulation</keyword>
<feature type="domain" description="RNA polymerase sigma factor 70 region 4 type 2" evidence="8">
    <location>
        <begin position="129"/>
        <end position="181"/>
    </location>
</feature>
<dbReference type="InterPro" id="IPR013249">
    <property type="entry name" value="RNA_pol_sigma70_r4_t2"/>
</dbReference>
<dbReference type="InterPro" id="IPR007627">
    <property type="entry name" value="RNA_pol_sigma70_r2"/>
</dbReference>
<evidence type="ECO:0000259" key="8">
    <source>
        <dbReference type="Pfam" id="PF08281"/>
    </source>
</evidence>
<sequence>MIAAGKRMEPGEDRTPASGLGGMLEVHRAELLRFLCGRCGSMDEAQDVMQDLWIKVSGASTGPIGNPRAYLFRMANNIVLDRLRASRRAMRRERVWIEADGDGVALAPELRIDPAEPADEALSRRQEAEILQQAIARLPEGAAKALRMYRFEGMAQGEIAQILGISRSGVEKHLAVAMKHLRAVLANCGSFAAVPSHDHGADGGATPRMEQGR</sequence>
<dbReference type="InterPro" id="IPR013325">
    <property type="entry name" value="RNA_pol_sigma_r2"/>
</dbReference>
<feature type="domain" description="RNA polymerase sigma-70 region 2" evidence="7">
    <location>
        <begin position="25"/>
        <end position="88"/>
    </location>
</feature>
<evidence type="ECO:0000256" key="4">
    <source>
        <dbReference type="ARBA" id="ARBA00023125"/>
    </source>
</evidence>
<keyword evidence="9" id="KW-0240">DNA-directed RNA polymerase</keyword>
<evidence type="ECO:0000256" key="2">
    <source>
        <dbReference type="ARBA" id="ARBA00023015"/>
    </source>
</evidence>
<dbReference type="SUPFAM" id="SSF88659">
    <property type="entry name" value="Sigma3 and sigma4 domains of RNA polymerase sigma factors"/>
    <property type="match status" value="1"/>
</dbReference>